<name>A0A419ABF5_9RHOB</name>
<protein>
    <submittedName>
        <fullName evidence="2">LysR family transcriptional regulator</fullName>
    </submittedName>
</protein>
<proteinExistence type="predicted"/>
<feature type="domain" description="HTH lysR-type" evidence="1">
    <location>
        <begin position="1"/>
        <end position="36"/>
    </location>
</feature>
<dbReference type="AlphaFoldDB" id="A0A419ABF5"/>
<dbReference type="GO" id="GO:0003700">
    <property type="term" value="F:DNA-binding transcription factor activity"/>
    <property type="evidence" value="ECO:0007669"/>
    <property type="project" value="InterPro"/>
</dbReference>
<organism evidence="2 3">
    <name type="scientific">Paracoccus siganidrum</name>
    <dbReference type="NCBI Taxonomy" id="1276757"/>
    <lineage>
        <taxon>Bacteria</taxon>
        <taxon>Pseudomonadati</taxon>
        <taxon>Pseudomonadota</taxon>
        <taxon>Alphaproteobacteria</taxon>
        <taxon>Rhodobacterales</taxon>
        <taxon>Paracoccaceae</taxon>
        <taxon>Paracoccus</taxon>
    </lineage>
</organism>
<keyword evidence="3" id="KW-1185">Reference proteome</keyword>
<dbReference type="OrthoDB" id="9791253at2"/>
<accession>A0A419ABF5</accession>
<dbReference type="Proteomes" id="UP000283587">
    <property type="component" value="Unassembled WGS sequence"/>
</dbReference>
<evidence type="ECO:0000313" key="2">
    <source>
        <dbReference type="EMBL" id="RJL20777.1"/>
    </source>
</evidence>
<comment type="caution">
    <text evidence="2">The sequence shown here is derived from an EMBL/GenBank/DDBJ whole genome shotgun (WGS) entry which is preliminary data.</text>
</comment>
<reference evidence="3" key="1">
    <citation type="submission" date="2018-09" db="EMBL/GenBank/DDBJ databases">
        <title>Paracoccus onubensis nov. sp. a moderate halophilic bacterium isolated from Gruta de las Maravillas (Aracena, Spain).</title>
        <authorList>
            <person name="Jurado V."/>
            <person name="Gutierrez-Patricio S."/>
            <person name="Gonzalez-Pimentel J.L."/>
            <person name="Miller A.Z."/>
            <person name="Laiz L."/>
            <person name="Saiz-Jimenez C."/>
        </authorList>
    </citation>
    <scope>NUCLEOTIDE SEQUENCE [LARGE SCALE GENOMIC DNA]</scope>
    <source>
        <strain evidence="3">DSM 26381</strain>
    </source>
</reference>
<gene>
    <name evidence="2" type="ORF">D3P05_02635</name>
</gene>
<dbReference type="InterPro" id="IPR036388">
    <property type="entry name" value="WH-like_DNA-bd_sf"/>
</dbReference>
<dbReference type="InterPro" id="IPR000847">
    <property type="entry name" value="LysR_HTH_N"/>
</dbReference>
<dbReference type="EMBL" id="QZEW01000008">
    <property type="protein sequence ID" value="RJL20777.1"/>
    <property type="molecule type" value="Genomic_DNA"/>
</dbReference>
<dbReference type="Gene3D" id="1.10.10.10">
    <property type="entry name" value="Winged helix-like DNA-binding domain superfamily/Winged helix DNA-binding domain"/>
    <property type="match status" value="1"/>
</dbReference>
<evidence type="ECO:0000259" key="1">
    <source>
        <dbReference type="PROSITE" id="PS50931"/>
    </source>
</evidence>
<dbReference type="PROSITE" id="PS50931">
    <property type="entry name" value="HTH_LYSR"/>
    <property type="match status" value="1"/>
</dbReference>
<sequence>MELSVRQPTVSRRIPEFEEDLGIARFDRSAAGFEPLPGGEPHGYVIPPILRCGSLVLVSDMGPGRLERRCRNSPDQ</sequence>
<evidence type="ECO:0000313" key="3">
    <source>
        <dbReference type="Proteomes" id="UP000283587"/>
    </source>
</evidence>